<dbReference type="Proteomes" id="UP000580839">
    <property type="component" value="Unassembled WGS sequence"/>
</dbReference>
<comment type="caution">
    <text evidence="1">The sequence shown here is derived from an EMBL/GenBank/DDBJ whole genome shotgun (WGS) entry which is preliminary data.</text>
</comment>
<protein>
    <submittedName>
        <fullName evidence="1">Uncharacterized protein</fullName>
    </submittedName>
</protein>
<sequence>MKRSATRSPSPIRRLVVLAALGLALFMVPGCFNPFSPLILGRARSEKPPEPSTPEGLLKLFAWAYNQRDYEVYRKLFTEDYRFVFAANDTAGRAYTAVPWTYGDENEYSRHLFQGGDGLQPASSITLVLDNTFQTFPDSRRDPLNPDLEHFVSIRTSVTLNITDVDGVQTNVSGQALFYLVRGDSARIPEGLGLEPSASRWYINRWEDQTTPSSLMASASSATRADPIATPGATLSVAELPARRGRADVYNATWGLLKRFYR</sequence>
<accession>A0A849STH3</accession>
<dbReference type="AlphaFoldDB" id="A0A849STH3"/>
<organism evidence="1 2">
    <name type="scientific">Eiseniibacteriota bacterium</name>
    <dbReference type="NCBI Taxonomy" id="2212470"/>
    <lineage>
        <taxon>Bacteria</taxon>
        <taxon>Candidatus Eiseniibacteriota</taxon>
    </lineage>
</organism>
<dbReference type="EMBL" id="JABFRW010000001">
    <property type="protein sequence ID" value="NOT32549.1"/>
    <property type="molecule type" value="Genomic_DNA"/>
</dbReference>
<evidence type="ECO:0000313" key="1">
    <source>
        <dbReference type="EMBL" id="NOT32549.1"/>
    </source>
</evidence>
<gene>
    <name evidence="1" type="ORF">HOP12_00075</name>
</gene>
<name>A0A849STH3_UNCEI</name>
<proteinExistence type="predicted"/>
<evidence type="ECO:0000313" key="2">
    <source>
        <dbReference type="Proteomes" id="UP000580839"/>
    </source>
</evidence>
<reference evidence="1 2" key="1">
    <citation type="submission" date="2020-04" db="EMBL/GenBank/DDBJ databases">
        <title>Metagenomic profiling of ammonia- and methane-oxidizing microorganisms in a Dutch drinking water treatment plant.</title>
        <authorList>
            <person name="Poghosyan L."/>
            <person name="Leucker S."/>
        </authorList>
    </citation>
    <scope>NUCLEOTIDE SEQUENCE [LARGE SCALE GENOMIC DNA]</scope>
    <source>
        <strain evidence="1">S-RSF-IL-03</strain>
    </source>
</reference>